<dbReference type="Proteomes" id="UP000272464">
    <property type="component" value="Unassembled WGS sequence"/>
</dbReference>
<dbReference type="InterPro" id="IPR036822">
    <property type="entry name" value="CutC-like_dom_sf"/>
</dbReference>
<dbReference type="EMBL" id="RZNX01000002">
    <property type="protein sequence ID" value="RUT33306.1"/>
    <property type="molecule type" value="Genomic_DNA"/>
</dbReference>
<keyword evidence="2" id="KW-0963">Cytoplasm</keyword>
<dbReference type="GO" id="GO:0005737">
    <property type="term" value="C:cytoplasm"/>
    <property type="evidence" value="ECO:0007669"/>
    <property type="project" value="UniProtKB-SubCell"/>
</dbReference>
<gene>
    <name evidence="2" type="primary">cutC</name>
    <name evidence="3" type="ORF">EJP77_06555</name>
</gene>
<comment type="caution">
    <text evidence="3">The sequence shown here is derived from an EMBL/GenBank/DDBJ whole genome shotgun (WGS) entry which is preliminary data.</text>
</comment>
<comment type="subcellular location">
    <subcellularLocation>
        <location evidence="2">Cytoplasm</location>
    </subcellularLocation>
</comment>
<dbReference type="PANTHER" id="PTHR12598">
    <property type="entry name" value="COPPER HOMEOSTASIS PROTEIN CUTC"/>
    <property type="match status" value="1"/>
</dbReference>
<dbReference type="OrthoDB" id="9815677at2"/>
<name>A0A433XGW6_9BACL</name>
<proteinExistence type="inferred from homology"/>
<evidence type="ECO:0000256" key="2">
    <source>
        <dbReference type="HAMAP-Rule" id="MF_00795"/>
    </source>
</evidence>
<evidence type="ECO:0000313" key="4">
    <source>
        <dbReference type="Proteomes" id="UP000272464"/>
    </source>
</evidence>
<dbReference type="PANTHER" id="PTHR12598:SF0">
    <property type="entry name" value="COPPER HOMEOSTASIS PROTEIN CUTC HOMOLOG"/>
    <property type="match status" value="1"/>
</dbReference>
<dbReference type="RefSeq" id="WP_127198421.1">
    <property type="nucleotide sequence ID" value="NZ_RZNX01000002.1"/>
</dbReference>
<dbReference type="SUPFAM" id="SSF110395">
    <property type="entry name" value="CutC-like"/>
    <property type="match status" value="1"/>
</dbReference>
<dbReference type="HAMAP" id="MF_00795">
    <property type="entry name" value="CutC"/>
    <property type="match status" value="1"/>
</dbReference>
<evidence type="ECO:0000313" key="3">
    <source>
        <dbReference type="EMBL" id="RUT33306.1"/>
    </source>
</evidence>
<dbReference type="InterPro" id="IPR005627">
    <property type="entry name" value="CutC-like"/>
</dbReference>
<keyword evidence="4" id="KW-1185">Reference proteome</keyword>
<dbReference type="GO" id="GO:0005507">
    <property type="term" value="F:copper ion binding"/>
    <property type="evidence" value="ECO:0007669"/>
    <property type="project" value="TreeGrafter"/>
</dbReference>
<evidence type="ECO:0000256" key="1">
    <source>
        <dbReference type="ARBA" id="ARBA00007768"/>
    </source>
</evidence>
<dbReference type="Pfam" id="PF03932">
    <property type="entry name" value="CutC"/>
    <property type="match status" value="1"/>
</dbReference>
<sequence>MKLEIITYTLADAKIAHAAGADRIEVITAPAEGGLTPSLGLVEEIREHSSIDMRIMVRPHSRHFCYDADDAQTIIRDARLFNRIGIDGLVFGALTHDHKVDEELLLRFIEAAGGLPITFHRAFDEVADQVKALLTLSRIPEVTHILTSGAKPSASQAVDTLHRLRHVAAEAGQIELIAGAGLKVHALAGFVRDTGLSEVHLGSGVRVNNDLLQPLDASLISEAKNLINQPL</sequence>
<dbReference type="Gene3D" id="3.20.20.380">
    <property type="entry name" value="Copper homeostasis (CutC) domain"/>
    <property type="match status" value="1"/>
</dbReference>
<protein>
    <recommendedName>
        <fullName evidence="2">PF03932 family protein CutC</fullName>
    </recommendedName>
</protein>
<organism evidence="3 4">
    <name type="scientific">Paenibacillus zeisoli</name>
    <dbReference type="NCBI Taxonomy" id="2496267"/>
    <lineage>
        <taxon>Bacteria</taxon>
        <taxon>Bacillati</taxon>
        <taxon>Bacillota</taxon>
        <taxon>Bacilli</taxon>
        <taxon>Bacillales</taxon>
        <taxon>Paenibacillaceae</taxon>
        <taxon>Paenibacillus</taxon>
    </lineage>
</organism>
<dbReference type="AlphaFoldDB" id="A0A433XGW6"/>
<comment type="similarity">
    <text evidence="1 2">Belongs to the CutC family.</text>
</comment>
<comment type="caution">
    <text evidence="2">Once thought to be involved in copper homeostasis, experiments in E.coli have shown this is not the case.</text>
</comment>
<reference evidence="3 4" key="1">
    <citation type="submission" date="2018-12" db="EMBL/GenBank/DDBJ databases">
        <authorList>
            <person name="Sun L."/>
            <person name="Chen Z."/>
        </authorList>
    </citation>
    <scope>NUCLEOTIDE SEQUENCE [LARGE SCALE GENOMIC DNA]</scope>
    <source>
        <strain evidence="3 4">3-5-3</strain>
    </source>
</reference>
<accession>A0A433XGW6</accession>